<dbReference type="Gene3D" id="3.40.50.720">
    <property type="entry name" value="NAD(P)-binding Rossmann-like Domain"/>
    <property type="match status" value="1"/>
</dbReference>
<dbReference type="Proteomes" id="UP000800038">
    <property type="component" value="Unassembled WGS sequence"/>
</dbReference>
<dbReference type="Pfam" id="PF13561">
    <property type="entry name" value="adh_short_C2"/>
    <property type="match status" value="1"/>
</dbReference>
<gene>
    <name evidence="4" type="ORF">EJ02DRAFT_347910</name>
</gene>
<dbReference type="OrthoDB" id="1669814at2759"/>
<protein>
    <submittedName>
        <fullName evidence="4">Short-chain alcohol dehydrogenase-like protein</fullName>
    </submittedName>
</protein>
<reference evidence="4" key="1">
    <citation type="journal article" date="2020" name="Stud. Mycol.">
        <title>101 Dothideomycetes genomes: a test case for predicting lifestyles and emergence of pathogens.</title>
        <authorList>
            <person name="Haridas S."/>
            <person name="Albert R."/>
            <person name="Binder M."/>
            <person name="Bloem J."/>
            <person name="Labutti K."/>
            <person name="Salamov A."/>
            <person name="Andreopoulos B."/>
            <person name="Baker S."/>
            <person name="Barry K."/>
            <person name="Bills G."/>
            <person name="Bluhm B."/>
            <person name="Cannon C."/>
            <person name="Castanera R."/>
            <person name="Culley D."/>
            <person name="Daum C."/>
            <person name="Ezra D."/>
            <person name="Gonzalez J."/>
            <person name="Henrissat B."/>
            <person name="Kuo A."/>
            <person name="Liang C."/>
            <person name="Lipzen A."/>
            <person name="Lutzoni F."/>
            <person name="Magnuson J."/>
            <person name="Mondo S."/>
            <person name="Nolan M."/>
            <person name="Ohm R."/>
            <person name="Pangilinan J."/>
            <person name="Park H.-J."/>
            <person name="Ramirez L."/>
            <person name="Alfaro M."/>
            <person name="Sun H."/>
            <person name="Tritt A."/>
            <person name="Yoshinaga Y."/>
            <person name="Zwiers L.-H."/>
            <person name="Turgeon B."/>
            <person name="Goodwin S."/>
            <person name="Spatafora J."/>
            <person name="Crous P."/>
            <person name="Grigoriev I."/>
        </authorList>
    </citation>
    <scope>NUCLEOTIDE SEQUENCE</scope>
    <source>
        <strain evidence="4">CBS 161.51</strain>
    </source>
</reference>
<keyword evidence="3" id="KW-0560">Oxidoreductase</keyword>
<dbReference type="PRINTS" id="PR00081">
    <property type="entry name" value="GDHRDH"/>
</dbReference>
<dbReference type="InterPro" id="IPR036291">
    <property type="entry name" value="NAD(P)-bd_dom_sf"/>
</dbReference>
<comment type="similarity">
    <text evidence="1">Belongs to the short-chain dehydrogenases/reductases (SDR) family.</text>
</comment>
<name>A0A6A5SNM4_9PLEO</name>
<dbReference type="PANTHER" id="PTHR24321">
    <property type="entry name" value="DEHYDROGENASES, SHORT CHAIN"/>
    <property type="match status" value="1"/>
</dbReference>
<dbReference type="FunFam" id="3.40.50.720:FF:000084">
    <property type="entry name" value="Short-chain dehydrogenase reductase"/>
    <property type="match status" value="1"/>
</dbReference>
<dbReference type="GO" id="GO:0016491">
    <property type="term" value="F:oxidoreductase activity"/>
    <property type="evidence" value="ECO:0007669"/>
    <property type="project" value="UniProtKB-KW"/>
</dbReference>
<keyword evidence="5" id="KW-1185">Reference proteome</keyword>
<dbReference type="SUPFAM" id="SSF51735">
    <property type="entry name" value="NAD(P)-binding Rossmann-fold domains"/>
    <property type="match status" value="1"/>
</dbReference>
<sequence>MVKTARYSSLQGKVIAISGAASGMGLATAKLLYPMGVKLSLTDNRADALDAALTQIKLTSSSDSPSPASNNDIFTTVTDVRSSSQVDSWIQSTIAEFGVLHSAANFAGIVDKMQPITSMSDEDWRNIQDVNLNGMFYALRAQLRVMGSKGGSIVNAASIAGLRSGFATANYTASKSGIIGLTRVAAREVGSRGIRVNVIAPGLVDTPMSRNFLQNATEEQRVEAERVSKLVMGMTPLQRYGQADDIAKLAAFLLSDESSYITGAVHVVDGGLIA</sequence>
<dbReference type="PROSITE" id="PS00061">
    <property type="entry name" value="ADH_SHORT"/>
    <property type="match status" value="1"/>
</dbReference>
<dbReference type="InterPro" id="IPR002347">
    <property type="entry name" value="SDR_fam"/>
</dbReference>
<dbReference type="AlphaFoldDB" id="A0A6A5SNM4"/>
<keyword evidence="2" id="KW-0521">NADP</keyword>
<evidence type="ECO:0000256" key="1">
    <source>
        <dbReference type="ARBA" id="ARBA00006484"/>
    </source>
</evidence>
<evidence type="ECO:0000256" key="3">
    <source>
        <dbReference type="ARBA" id="ARBA00023002"/>
    </source>
</evidence>
<dbReference type="PANTHER" id="PTHR24321:SF8">
    <property type="entry name" value="ESTRADIOL 17-BETA-DEHYDROGENASE 8-RELATED"/>
    <property type="match status" value="1"/>
</dbReference>
<proteinExistence type="inferred from homology"/>
<accession>A0A6A5SNM4</accession>
<evidence type="ECO:0000313" key="4">
    <source>
        <dbReference type="EMBL" id="KAF1941402.1"/>
    </source>
</evidence>
<evidence type="ECO:0000256" key="2">
    <source>
        <dbReference type="ARBA" id="ARBA00022857"/>
    </source>
</evidence>
<organism evidence="4 5">
    <name type="scientific">Clathrospora elynae</name>
    <dbReference type="NCBI Taxonomy" id="706981"/>
    <lineage>
        <taxon>Eukaryota</taxon>
        <taxon>Fungi</taxon>
        <taxon>Dikarya</taxon>
        <taxon>Ascomycota</taxon>
        <taxon>Pezizomycotina</taxon>
        <taxon>Dothideomycetes</taxon>
        <taxon>Pleosporomycetidae</taxon>
        <taxon>Pleosporales</taxon>
        <taxon>Diademaceae</taxon>
        <taxon>Clathrospora</taxon>
    </lineage>
</organism>
<dbReference type="PRINTS" id="PR00080">
    <property type="entry name" value="SDRFAMILY"/>
</dbReference>
<dbReference type="EMBL" id="ML976048">
    <property type="protein sequence ID" value="KAF1941402.1"/>
    <property type="molecule type" value="Genomic_DNA"/>
</dbReference>
<evidence type="ECO:0000313" key="5">
    <source>
        <dbReference type="Proteomes" id="UP000800038"/>
    </source>
</evidence>
<dbReference type="InterPro" id="IPR020904">
    <property type="entry name" value="Sc_DH/Rdtase_CS"/>
</dbReference>